<dbReference type="Proteomes" id="UP000054217">
    <property type="component" value="Unassembled WGS sequence"/>
</dbReference>
<reference evidence="1 2" key="1">
    <citation type="submission" date="2014-04" db="EMBL/GenBank/DDBJ databases">
        <authorList>
            <consortium name="DOE Joint Genome Institute"/>
            <person name="Kuo A."/>
            <person name="Kohler A."/>
            <person name="Costa M.D."/>
            <person name="Nagy L.G."/>
            <person name="Floudas D."/>
            <person name="Copeland A."/>
            <person name="Barry K.W."/>
            <person name="Cichocki N."/>
            <person name="Veneault-Fourrey C."/>
            <person name="LaButti K."/>
            <person name="Lindquist E.A."/>
            <person name="Lipzen A."/>
            <person name="Lundell T."/>
            <person name="Morin E."/>
            <person name="Murat C."/>
            <person name="Sun H."/>
            <person name="Tunlid A."/>
            <person name="Henrissat B."/>
            <person name="Grigoriev I.V."/>
            <person name="Hibbett D.S."/>
            <person name="Martin F."/>
            <person name="Nordberg H.P."/>
            <person name="Cantor M.N."/>
            <person name="Hua S.X."/>
        </authorList>
    </citation>
    <scope>NUCLEOTIDE SEQUENCE [LARGE SCALE GENOMIC DNA]</scope>
    <source>
        <strain evidence="1 2">Marx 270</strain>
    </source>
</reference>
<sequence>MTIDVMRRTSNLGECTDMVAHLATSPTLRAFLSPQKNSHLYKEFERCALMIVAFGTCDLRFRITLAENGGVKASREHMVEARSA</sequence>
<dbReference type="EMBL" id="KN831994">
    <property type="protein sequence ID" value="KIO00668.1"/>
    <property type="molecule type" value="Genomic_DNA"/>
</dbReference>
<accession>A0A0C3IUX3</accession>
<reference evidence="2" key="2">
    <citation type="submission" date="2015-01" db="EMBL/GenBank/DDBJ databases">
        <title>Evolutionary Origins and Diversification of the Mycorrhizal Mutualists.</title>
        <authorList>
            <consortium name="DOE Joint Genome Institute"/>
            <consortium name="Mycorrhizal Genomics Consortium"/>
            <person name="Kohler A."/>
            <person name="Kuo A."/>
            <person name="Nagy L.G."/>
            <person name="Floudas D."/>
            <person name="Copeland A."/>
            <person name="Barry K.W."/>
            <person name="Cichocki N."/>
            <person name="Veneault-Fourrey C."/>
            <person name="LaButti K."/>
            <person name="Lindquist E.A."/>
            <person name="Lipzen A."/>
            <person name="Lundell T."/>
            <person name="Morin E."/>
            <person name="Murat C."/>
            <person name="Riley R."/>
            <person name="Ohm R."/>
            <person name="Sun H."/>
            <person name="Tunlid A."/>
            <person name="Henrissat B."/>
            <person name="Grigoriev I.V."/>
            <person name="Hibbett D.S."/>
            <person name="Martin F."/>
        </authorList>
    </citation>
    <scope>NUCLEOTIDE SEQUENCE [LARGE SCALE GENOMIC DNA]</scope>
    <source>
        <strain evidence="2">Marx 270</strain>
    </source>
</reference>
<name>A0A0C3IUX3_PISTI</name>
<protein>
    <submittedName>
        <fullName evidence="1">Uncharacterized protein</fullName>
    </submittedName>
</protein>
<proteinExistence type="predicted"/>
<dbReference type="AlphaFoldDB" id="A0A0C3IUX3"/>
<keyword evidence="2" id="KW-1185">Reference proteome</keyword>
<evidence type="ECO:0000313" key="2">
    <source>
        <dbReference type="Proteomes" id="UP000054217"/>
    </source>
</evidence>
<dbReference type="InParanoid" id="A0A0C3IUX3"/>
<evidence type="ECO:0000313" key="1">
    <source>
        <dbReference type="EMBL" id="KIO00668.1"/>
    </source>
</evidence>
<dbReference type="HOGENOM" id="CLU_2528364_0_0_1"/>
<organism evidence="1 2">
    <name type="scientific">Pisolithus tinctorius Marx 270</name>
    <dbReference type="NCBI Taxonomy" id="870435"/>
    <lineage>
        <taxon>Eukaryota</taxon>
        <taxon>Fungi</taxon>
        <taxon>Dikarya</taxon>
        <taxon>Basidiomycota</taxon>
        <taxon>Agaricomycotina</taxon>
        <taxon>Agaricomycetes</taxon>
        <taxon>Agaricomycetidae</taxon>
        <taxon>Boletales</taxon>
        <taxon>Sclerodermatineae</taxon>
        <taxon>Pisolithaceae</taxon>
        <taxon>Pisolithus</taxon>
    </lineage>
</organism>
<gene>
    <name evidence="1" type="ORF">M404DRAFT_1003668</name>
</gene>
<feature type="non-terminal residue" evidence="1">
    <location>
        <position position="1"/>
    </location>
</feature>